<keyword evidence="4" id="KW-0653">Protein transport</keyword>
<accession>A0A143PS16</accession>
<dbReference type="GO" id="GO:0009306">
    <property type="term" value="P:protein secretion"/>
    <property type="evidence" value="ECO:0007669"/>
    <property type="project" value="InterPro"/>
</dbReference>
<evidence type="ECO:0000313" key="12">
    <source>
        <dbReference type="Proteomes" id="UP000076079"/>
    </source>
</evidence>
<protein>
    <submittedName>
        <fullName evidence="11">Type IV pilus biogenesis and competence protein PilQ</fullName>
    </submittedName>
</protein>
<dbReference type="Pfam" id="PF03958">
    <property type="entry name" value="Secretin_N"/>
    <property type="match status" value="1"/>
</dbReference>
<evidence type="ECO:0000313" key="11">
    <source>
        <dbReference type="EMBL" id="AMY10938.1"/>
    </source>
</evidence>
<proteinExistence type="inferred from homology"/>
<feature type="compositionally biased region" description="Pro residues" evidence="9">
    <location>
        <begin position="258"/>
        <end position="271"/>
    </location>
</feature>
<feature type="compositionally biased region" description="Low complexity" evidence="9">
    <location>
        <begin position="194"/>
        <end position="208"/>
    </location>
</feature>
<comment type="subcellular location">
    <subcellularLocation>
        <location evidence="8">Cell outer membrane</location>
    </subcellularLocation>
    <subcellularLocation>
        <location evidence="1">Membrane</location>
    </subcellularLocation>
</comment>
<keyword evidence="3" id="KW-0732">Signal</keyword>
<evidence type="ECO:0000256" key="7">
    <source>
        <dbReference type="RuleBase" id="RU004003"/>
    </source>
</evidence>
<dbReference type="InterPro" id="IPR013355">
    <property type="entry name" value="Pilus_4_PilQ"/>
</dbReference>
<feature type="compositionally biased region" description="Basic and acidic residues" evidence="9">
    <location>
        <begin position="182"/>
        <end position="191"/>
    </location>
</feature>
<dbReference type="InterPro" id="IPR011662">
    <property type="entry name" value="Secretin/TonB_short_N"/>
</dbReference>
<feature type="compositionally biased region" description="Pro residues" evidence="9">
    <location>
        <begin position="237"/>
        <end position="248"/>
    </location>
</feature>
<dbReference type="KEGG" id="abac:LuPra_04181"/>
<dbReference type="InterPro" id="IPR005644">
    <property type="entry name" value="NolW-like"/>
</dbReference>
<keyword evidence="5" id="KW-0472">Membrane</keyword>
<dbReference type="STRING" id="1855912.LuPra_04181"/>
<evidence type="ECO:0000256" key="9">
    <source>
        <dbReference type="SAM" id="MobiDB-lite"/>
    </source>
</evidence>
<evidence type="ECO:0000256" key="4">
    <source>
        <dbReference type="ARBA" id="ARBA00022927"/>
    </source>
</evidence>
<dbReference type="PATRIC" id="fig|1813736.3.peg.4420"/>
<dbReference type="NCBIfam" id="TIGR02515">
    <property type="entry name" value="IV_pilus_PilQ"/>
    <property type="match status" value="1"/>
</dbReference>
<dbReference type="InterPro" id="IPR038591">
    <property type="entry name" value="NolW-like_sf"/>
</dbReference>
<dbReference type="Pfam" id="PF07660">
    <property type="entry name" value="STN"/>
    <property type="match status" value="1"/>
</dbReference>
<keyword evidence="6" id="KW-0998">Cell outer membrane</keyword>
<evidence type="ECO:0000256" key="8">
    <source>
        <dbReference type="RuleBase" id="RU004004"/>
    </source>
</evidence>
<evidence type="ECO:0000256" key="1">
    <source>
        <dbReference type="ARBA" id="ARBA00004370"/>
    </source>
</evidence>
<dbReference type="Gene3D" id="3.30.1370.130">
    <property type="match status" value="1"/>
</dbReference>
<evidence type="ECO:0000259" key="10">
    <source>
        <dbReference type="SMART" id="SM00965"/>
    </source>
</evidence>
<keyword evidence="12" id="KW-1185">Reference proteome</keyword>
<reference evidence="12" key="2">
    <citation type="submission" date="2016-04" db="EMBL/GenBank/DDBJ databases">
        <title>First Complete Genome Sequence of a Subdivision 6 Acidobacterium.</title>
        <authorList>
            <person name="Huang S."/>
            <person name="Vieira S."/>
            <person name="Bunk B."/>
            <person name="Riedel T."/>
            <person name="Sproeer C."/>
            <person name="Overmann J."/>
        </authorList>
    </citation>
    <scope>NUCLEOTIDE SEQUENCE [LARGE SCALE GENOMIC DNA]</scope>
    <source>
        <strain evidence="12">DSM 100886 HEG_-6_39</strain>
    </source>
</reference>
<feature type="region of interest" description="Disordered" evidence="9">
    <location>
        <begin position="179"/>
        <end position="281"/>
    </location>
</feature>
<evidence type="ECO:0000256" key="5">
    <source>
        <dbReference type="ARBA" id="ARBA00023136"/>
    </source>
</evidence>
<feature type="domain" description="Secretin/TonB short N-terminal" evidence="10">
    <location>
        <begin position="312"/>
        <end position="360"/>
    </location>
</feature>
<dbReference type="GO" id="GO:0009279">
    <property type="term" value="C:cell outer membrane"/>
    <property type="evidence" value="ECO:0007669"/>
    <property type="project" value="UniProtKB-SubCell"/>
</dbReference>
<evidence type="ECO:0000256" key="2">
    <source>
        <dbReference type="ARBA" id="ARBA00022448"/>
    </source>
</evidence>
<dbReference type="InterPro" id="IPR004846">
    <property type="entry name" value="T2SS/T3SS_dom"/>
</dbReference>
<dbReference type="Gene3D" id="3.30.1370.120">
    <property type="match status" value="1"/>
</dbReference>
<dbReference type="SMART" id="SM00965">
    <property type="entry name" value="STN"/>
    <property type="match status" value="1"/>
</dbReference>
<evidence type="ECO:0000256" key="3">
    <source>
        <dbReference type="ARBA" id="ARBA00022729"/>
    </source>
</evidence>
<dbReference type="PRINTS" id="PR00811">
    <property type="entry name" value="BCTERIALGSPD"/>
</dbReference>
<name>A0A143PS16_LUTPR</name>
<dbReference type="AlphaFoldDB" id="A0A143PS16"/>
<dbReference type="InterPro" id="IPR021731">
    <property type="entry name" value="AMIN_dom"/>
</dbReference>
<gene>
    <name evidence="11" type="primary">pilQ</name>
    <name evidence="11" type="ORF">LuPra_04181</name>
</gene>
<dbReference type="PANTHER" id="PTHR30604:SF1">
    <property type="entry name" value="DNA UTILIZATION PROTEIN HOFQ"/>
    <property type="match status" value="1"/>
</dbReference>
<dbReference type="Pfam" id="PF11741">
    <property type="entry name" value="AMIN"/>
    <property type="match status" value="1"/>
</dbReference>
<dbReference type="PANTHER" id="PTHR30604">
    <property type="entry name" value="PROTEIN TRANSPORT PROTEIN HOFQ"/>
    <property type="match status" value="1"/>
</dbReference>
<evidence type="ECO:0000256" key="6">
    <source>
        <dbReference type="ARBA" id="ARBA00023237"/>
    </source>
</evidence>
<dbReference type="Gene3D" id="2.60.40.3500">
    <property type="match status" value="1"/>
</dbReference>
<dbReference type="Pfam" id="PF00263">
    <property type="entry name" value="Secretin"/>
    <property type="match status" value="1"/>
</dbReference>
<dbReference type="InterPro" id="IPR051808">
    <property type="entry name" value="Type_IV_pilus_biogenesis"/>
</dbReference>
<dbReference type="OrthoDB" id="9779724at2"/>
<dbReference type="InterPro" id="IPR001775">
    <property type="entry name" value="GspD/PilQ"/>
</dbReference>
<dbReference type="RefSeq" id="WP_110172530.1">
    <property type="nucleotide sequence ID" value="NZ_CP015136.1"/>
</dbReference>
<comment type="similarity">
    <text evidence="7">Belongs to the bacterial secretin family.</text>
</comment>
<feature type="compositionally biased region" description="Low complexity" evidence="9">
    <location>
        <begin position="225"/>
        <end position="236"/>
    </location>
</feature>
<dbReference type="EMBL" id="CP015136">
    <property type="protein sequence ID" value="AMY10938.1"/>
    <property type="molecule type" value="Genomic_DNA"/>
</dbReference>
<keyword evidence="2 8" id="KW-0813">Transport</keyword>
<dbReference type="Proteomes" id="UP000076079">
    <property type="component" value="Chromosome"/>
</dbReference>
<reference evidence="11 12" key="1">
    <citation type="journal article" date="2016" name="Genome Announc.">
        <title>First Complete Genome Sequence of a Subdivision 6 Acidobacterium Strain.</title>
        <authorList>
            <person name="Huang S."/>
            <person name="Vieira S."/>
            <person name="Bunk B."/>
            <person name="Riedel T."/>
            <person name="Sproer C."/>
            <person name="Overmann J."/>
        </authorList>
    </citation>
    <scope>NUCLEOTIDE SEQUENCE [LARGE SCALE GENOMIC DNA]</scope>
    <source>
        <strain evidence="12">DSM 100886 HEG_-6_39</strain>
    </source>
</reference>
<sequence length="701" mass="74316">MMRPRTPILATLTAVLAVGAPAWPLASGLFREAREVQQQVQDGQRLVIDTPTRVSPHVSANQAPQAPTDTDAARTLTALRATREDGDVLITLDGDGKLVASAVQVPDAVPPRLVLDFAGVAPKVAATTAVNTGLVRRIRVAQNSVTPLVTRVVVDLGGTFLYKVRPSADQKSLVVTIGNPAERARRDDEAQSRTFAATTAPATAKSAPAPRPEAPPATAVTRTSAQAPVKAAAQAPAPAPAQAPPPAPRAQARRSTTPPVPPAPVAGPPEPTAVATTQAMSSGKYTGHPISLDFQGVDLRAVLRTFAEVTGLNLVIDPGVKGIVDVTLRDVPWDQALEMILRANQLAYSVDGTIVRIAPTTTFSTEAADRRKQAEEKLRELAVSKKEYRTVRLSYANAKSLADLVKLSGMSTFGDVQVDENTNTMILFDVPDGLAKAQQLIGELDRPQAQVEIEARIVRTTKSAARELGLMWGFGGKMTPELGNTTNMAFPNSITTGGVAGSINTNADNAFIKLGSVNGAFNVDVALSALETQGRVSVMLRPRVVTQNNVKATITRGQEIPYTTLTAPPLGDGVSVIQPVPQVQFKTAALTLNVTPRITEANTVILDVDVDNGSPGQVELNGNRSINTQRVTTRVLVADQGTTVIGGINEAVTQFTEDRTPGLHRVPLIGRLFRRDTTTDDEGELLIFITPRIVRDGGTVK</sequence>
<organism evidence="11 12">
    <name type="scientific">Luteitalea pratensis</name>
    <dbReference type="NCBI Taxonomy" id="1855912"/>
    <lineage>
        <taxon>Bacteria</taxon>
        <taxon>Pseudomonadati</taxon>
        <taxon>Acidobacteriota</taxon>
        <taxon>Vicinamibacteria</taxon>
        <taxon>Vicinamibacterales</taxon>
        <taxon>Vicinamibacteraceae</taxon>
        <taxon>Luteitalea</taxon>
    </lineage>
</organism>